<evidence type="ECO:0000313" key="8">
    <source>
        <dbReference type="EMBL" id="NKI30541.1"/>
    </source>
</evidence>
<dbReference type="InterPro" id="IPR036097">
    <property type="entry name" value="HisK_dim/P_sf"/>
</dbReference>
<evidence type="ECO:0000256" key="4">
    <source>
        <dbReference type="ARBA" id="ARBA00022679"/>
    </source>
</evidence>
<keyword evidence="6" id="KW-0812">Transmembrane</keyword>
<evidence type="ECO:0000256" key="2">
    <source>
        <dbReference type="ARBA" id="ARBA00012438"/>
    </source>
</evidence>
<dbReference type="InterPro" id="IPR052162">
    <property type="entry name" value="Sensor_kinase/Photoreceptor"/>
</dbReference>
<dbReference type="PANTHER" id="PTHR43304:SF1">
    <property type="entry name" value="PAC DOMAIN-CONTAINING PROTEIN"/>
    <property type="match status" value="1"/>
</dbReference>
<proteinExistence type="predicted"/>
<dbReference type="SMART" id="SM00388">
    <property type="entry name" value="HisKA"/>
    <property type="match status" value="1"/>
</dbReference>
<dbReference type="InterPro" id="IPR004358">
    <property type="entry name" value="Sig_transdc_His_kin-like_C"/>
</dbReference>
<evidence type="ECO:0000256" key="3">
    <source>
        <dbReference type="ARBA" id="ARBA00022553"/>
    </source>
</evidence>
<comment type="caution">
    <text evidence="8">The sequence shown here is derived from an EMBL/GenBank/DDBJ whole genome shotgun (WGS) entry which is preliminary data.</text>
</comment>
<feature type="transmembrane region" description="Helical" evidence="6">
    <location>
        <begin position="67"/>
        <end position="85"/>
    </location>
</feature>
<feature type="domain" description="Histidine kinase" evidence="7">
    <location>
        <begin position="207"/>
        <end position="421"/>
    </location>
</feature>
<dbReference type="Pfam" id="PF00512">
    <property type="entry name" value="HisKA"/>
    <property type="match status" value="1"/>
</dbReference>
<accession>A0ABX1GL04</accession>
<dbReference type="Gene3D" id="1.10.287.130">
    <property type="match status" value="1"/>
</dbReference>
<feature type="transmembrane region" description="Helical" evidence="6">
    <location>
        <begin position="43"/>
        <end position="60"/>
    </location>
</feature>
<dbReference type="EC" id="2.7.13.3" evidence="2"/>
<dbReference type="EMBL" id="JAAWWL010000001">
    <property type="protein sequence ID" value="NKI30541.1"/>
    <property type="molecule type" value="Genomic_DNA"/>
</dbReference>
<dbReference type="Proteomes" id="UP000718451">
    <property type="component" value="Unassembled WGS sequence"/>
</dbReference>
<dbReference type="CDD" id="cd00082">
    <property type="entry name" value="HisKA"/>
    <property type="match status" value="1"/>
</dbReference>
<organism evidence="8 9">
    <name type="scientific">Croceivirga thetidis</name>
    <dbReference type="NCBI Taxonomy" id="2721623"/>
    <lineage>
        <taxon>Bacteria</taxon>
        <taxon>Pseudomonadati</taxon>
        <taxon>Bacteroidota</taxon>
        <taxon>Flavobacteriia</taxon>
        <taxon>Flavobacteriales</taxon>
        <taxon>Flavobacteriaceae</taxon>
        <taxon>Croceivirga</taxon>
    </lineage>
</organism>
<dbReference type="InterPro" id="IPR003594">
    <property type="entry name" value="HATPase_dom"/>
</dbReference>
<dbReference type="RefSeq" id="WP_168550784.1">
    <property type="nucleotide sequence ID" value="NZ_JAAWWL010000001.1"/>
</dbReference>
<dbReference type="SUPFAM" id="SSF47384">
    <property type="entry name" value="Homodimeric domain of signal transducing histidine kinase"/>
    <property type="match status" value="1"/>
</dbReference>
<evidence type="ECO:0000313" key="9">
    <source>
        <dbReference type="Proteomes" id="UP000718451"/>
    </source>
</evidence>
<evidence type="ECO:0000259" key="7">
    <source>
        <dbReference type="PROSITE" id="PS50109"/>
    </source>
</evidence>
<gene>
    <name evidence="8" type="ORF">HCU67_01180</name>
</gene>
<dbReference type="InterPro" id="IPR036890">
    <property type="entry name" value="HATPase_C_sf"/>
</dbReference>
<keyword evidence="3" id="KW-0597">Phosphoprotein</keyword>
<feature type="transmembrane region" description="Helical" evidence="6">
    <location>
        <begin position="91"/>
        <end position="109"/>
    </location>
</feature>
<dbReference type="Pfam" id="PF02518">
    <property type="entry name" value="HATPase_c"/>
    <property type="match status" value="1"/>
</dbReference>
<dbReference type="PANTHER" id="PTHR43304">
    <property type="entry name" value="PHYTOCHROME-LIKE PROTEIN CPH1"/>
    <property type="match status" value="1"/>
</dbReference>
<name>A0ABX1GL04_9FLAO</name>
<dbReference type="PROSITE" id="PS50109">
    <property type="entry name" value="HIS_KIN"/>
    <property type="match status" value="1"/>
</dbReference>
<reference evidence="8 9" key="1">
    <citation type="submission" date="2020-04" db="EMBL/GenBank/DDBJ databases">
        <authorList>
            <person name="Yoon J."/>
        </authorList>
    </citation>
    <scope>NUCLEOTIDE SEQUENCE [LARGE SCALE GENOMIC DNA]</scope>
    <source>
        <strain evidence="8 9">DJ-13</strain>
    </source>
</reference>
<keyword evidence="5" id="KW-0418">Kinase</keyword>
<dbReference type="Gene3D" id="3.30.565.10">
    <property type="entry name" value="Histidine kinase-like ATPase, C-terminal domain"/>
    <property type="match status" value="1"/>
</dbReference>
<evidence type="ECO:0000256" key="5">
    <source>
        <dbReference type="ARBA" id="ARBA00022777"/>
    </source>
</evidence>
<sequence length="421" mass="48765">MKFFFRPKNKNELNRFLKALHFLSAAGALFVFFFTLKTFPVELNIFILSVAILYLIPIFIKSNKFSKFNSIFNAFIIPIWFATAILLFGGYFAQALASVTLIFISYILFRKESKLRLVVIVYQILLFIIPTIYIAFYGPYFGVIDIPFDEIIVYFCCITWLSITFVIYDEQKTKSFTKKLEAKNEDLIQLNTSINEKNHQIEEFTAILYHDLKEPVNNILAFSKDLLKKANELESQLPIEITDNLNFITQSSSRMNQLILTISDYTKIGKERLKKNIDCNKLVREVLDDIAAKVTSTKTEINVGNLPTVYGYATELRMLFQNLILNAIKFKKPDQVAKIRISYFTNDNYYQFQIVDNGIGIPTIQSKKIFDAFIRLNSRQNYEGVGLGLYNAKRIIEMHNGLIWVESKEDNGSTFNFTLEK</sequence>
<keyword evidence="4" id="KW-0808">Transferase</keyword>
<protein>
    <recommendedName>
        <fullName evidence="2">histidine kinase</fullName>
        <ecNumber evidence="2">2.7.13.3</ecNumber>
    </recommendedName>
</protein>
<dbReference type="SUPFAM" id="SSF55874">
    <property type="entry name" value="ATPase domain of HSP90 chaperone/DNA topoisomerase II/histidine kinase"/>
    <property type="match status" value="1"/>
</dbReference>
<keyword evidence="6" id="KW-1133">Transmembrane helix</keyword>
<dbReference type="InterPro" id="IPR005467">
    <property type="entry name" value="His_kinase_dom"/>
</dbReference>
<feature type="transmembrane region" description="Helical" evidence="6">
    <location>
        <begin position="151"/>
        <end position="168"/>
    </location>
</feature>
<evidence type="ECO:0000256" key="6">
    <source>
        <dbReference type="SAM" id="Phobius"/>
    </source>
</evidence>
<feature type="transmembrane region" description="Helical" evidence="6">
    <location>
        <begin position="20"/>
        <end position="37"/>
    </location>
</feature>
<evidence type="ECO:0000256" key="1">
    <source>
        <dbReference type="ARBA" id="ARBA00000085"/>
    </source>
</evidence>
<keyword evidence="6" id="KW-0472">Membrane</keyword>
<dbReference type="SMART" id="SM00387">
    <property type="entry name" value="HATPase_c"/>
    <property type="match status" value="1"/>
</dbReference>
<comment type="catalytic activity">
    <reaction evidence="1">
        <text>ATP + protein L-histidine = ADP + protein N-phospho-L-histidine.</text>
        <dbReference type="EC" id="2.7.13.3"/>
    </reaction>
</comment>
<dbReference type="InterPro" id="IPR003661">
    <property type="entry name" value="HisK_dim/P_dom"/>
</dbReference>
<feature type="transmembrane region" description="Helical" evidence="6">
    <location>
        <begin position="116"/>
        <end position="139"/>
    </location>
</feature>
<dbReference type="PRINTS" id="PR00344">
    <property type="entry name" value="BCTRLSENSOR"/>
</dbReference>
<keyword evidence="9" id="KW-1185">Reference proteome</keyword>